<name>A0A9P6DIC6_9AGAM</name>
<dbReference type="AlphaFoldDB" id="A0A9P6DIC6"/>
<feature type="compositionally biased region" description="Polar residues" evidence="1">
    <location>
        <begin position="153"/>
        <end position="182"/>
    </location>
</feature>
<proteinExistence type="predicted"/>
<dbReference type="EMBL" id="MU129166">
    <property type="protein sequence ID" value="KAF9505221.1"/>
    <property type="molecule type" value="Genomic_DNA"/>
</dbReference>
<evidence type="ECO:0000313" key="2">
    <source>
        <dbReference type="EMBL" id="KAF9505221.1"/>
    </source>
</evidence>
<organism evidence="2 3">
    <name type="scientific">Hydnum rufescens UP504</name>
    <dbReference type="NCBI Taxonomy" id="1448309"/>
    <lineage>
        <taxon>Eukaryota</taxon>
        <taxon>Fungi</taxon>
        <taxon>Dikarya</taxon>
        <taxon>Basidiomycota</taxon>
        <taxon>Agaricomycotina</taxon>
        <taxon>Agaricomycetes</taxon>
        <taxon>Cantharellales</taxon>
        <taxon>Hydnaceae</taxon>
        <taxon>Hydnum</taxon>
    </lineage>
</organism>
<protein>
    <submittedName>
        <fullName evidence="2">Uncharacterized protein</fullName>
    </submittedName>
</protein>
<dbReference type="Proteomes" id="UP000886523">
    <property type="component" value="Unassembled WGS sequence"/>
</dbReference>
<comment type="caution">
    <text evidence="2">The sequence shown here is derived from an EMBL/GenBank/DDBJ whole genome shotgun (WGS) entry which is preliminary data.</text>
</comment>
<feature type="region of interest" description="Disordered" evidence="1">
    <location>
        <begin position="28"/>
        <end position="101"/>
    </location>
</feature>
<evidence type="ECO:0000313" key="3">
    <source>
        <dbReference type="Proteomes" id="UP000886523"/>
    </source>
</evidence>
<feature type="region of interest" description="Disordered" evidence="1">
    <location>
        <begin position="122"/>
        <end position="182"/>
    </location>
</feature>
<sequence length="182" mass="20320">MADFGRHHLETQANDHAPTAAGVVIQGHGIASNETPPNEIRSARGPSGNMRNETEPNENTRGAMHRHSATRTAHPLQQVLPEMKTAKATNDDAPNEDTRRCHNPYEPHTCYGGVWFYRRLSPDMKDSPNEPPPRVEMTTPHQTKTPKYDQPRNTHQTNRGTPRRTTPASAGVWQSQGCHLNP</sequence>
<reference evidence="2" key="1">
    <citation type="journal article" date="2020" name="Nat. Commun.">
        <title>Large-scale genome sequencing of mycorrhizal fungi provides insights into the early evolution of symbiotic traits.</title>
        <authorList>
            <person name="Miyauchi S."/>
            <person name="Kiss E."/>
            <person name="Kuo A."/>
            <person name="Drula E."/>
            <person name="Kohler A."/>
            <person name="Sanchez-Garcia M."/>
            <person name="Morin E."/>
            <person name="Andreopoulos B."/>
            <person name="Barry K.W."/>
            <person name="Bonito G."/>
            <person name="Buee M."/>
            <person name="Carver A."/>
            <person name="Chen C."/>
            <person name="Cichocki N."/>
            <person name="Clum A."/>
            <person name="Culley D."/>
            <person name="Crous P.W."/>
            <person name="Fauchery L."/>
            <person name="Girlanda M."/>
            <person name="Hayes R.D."/>
            <person name="Keri Z."/>
            <person name="LaButti K."/>
            <person name="Lipzen A."/>
            <person name="Lombard V."/>
            <person name="Magnuson J."/>
            <person name="Maillard F."/>
            <person name="Murat C."/>
            <person name="Nolan M."/>
            <person name="Ohm R.A."/>
            <person name="Pangilinan J."/>
            <person name="Pereira M.F."/>
            <person name="Perotto S."/>
            <person name="Peter M."/>
            <person name="Pfister S."/>
            <person name="Riley R."/>
            <person name="Sitrit Y."/>
            <person name="Stielow J.B."/>
            <person name="Szollosi G."/>
            <person name="Zifcakova L."/>
            <person name="Stursova M."/>
            <person name="Spatafora J.W."/>
            <person name="Tedersoo L."/>
            <person name="Vaario L.M."/>
            <person name="Yamada A."/>
            <person name="Yan M."/>
            <person name="Wang P."/>
            <person name="Xu J."/>
            <person name="Bruns T."/>
            <person name="Baldrian P."/>
            <person name="Vilgalys R."/>
            <person name="Dunand C."/>
            <person name="Henrissat B."/>
            <person name="Grigoriev I.V."/>
            <person name="Hibbett D."/>
            <person name="Nagy L.G."/>
            <person name="Martin F.M."/>
        </authorList>
    </citation>
    <scope>NUCLEOTIDE SEQUENCE</scope>
    <source>
        <strain evidence="2">UP504</strain>
    </source>
</reference>
<evidence type="ECO:0000256" key="1">
    <source>
        <dbReference type="SAM" id="MobiDB-lite"/>
    </source>
</evidence>
<gene>
    <name evidence="2" type="ORF">BS47DRAFT_1368240</name>
</gene>
<keyword evidence="3" id="KW-1185">Reference proteome</keyword>
<accession>A0A9P6DIC6</accession>